<reference evidence="1" key="1">
    <citation type="submission" date="2020-03" db="EMBL/GenBank/DDBJ databases">
        <title>The deep terrestrial virosphere.</title>
        <authorList>
            <person name="Holmfeldt K."/>
            <person name="Nilsson E."/>
            <person name="Simone D."/>
            <person name="Lopez-Fernandez M."/>
            <person name="Wu X."/>
            <person name="de Brujin I."/>
            <person name="Lundin D."/>
            <person name="Andersson A."/>
            <person name="Bertilsson S."/>
            <person name="Dopson M."/>
        </authorList>
    </citation>
    <scope>NUCLEOTIDE SEQUENCE</scope>
    <source>
        <strain evidence="1">MM415B02392</strain>
    </source>
</reference>
<proteinExistence type="predicted"/>
<evidence type="ECO:0000313" key="1">
    <source>
        <dbReference type="EMBL" id="QJA90340.1"/>
    </source>
</evidence>
<organism evidence="1">
    <name type="scientific">viral metagenome</name>
    <dbReference type="NCBI Taxonomy" id="1070528"/>
    <lineage>
        <taxon>unclassified sequences</taxon>
        <taxon>metagenomes</taxon>
        <taxon>organismal metagenomes</taxon>
    </lineage>
</organism>
<dbReference type="EMBL" id="MT142906">
    <property type="protein sequence ID" value="QJA90340.1"/>
    <property type="molecule type" value="Genomic_DNA"/>
</dbReference>
<sequence>MSKSRHIIVNDYEFWCDATLCNECPVRYQCFTSRGDIIIDANHKDLKKILEWRLRDGSSKARKY</sequence>
<name>A0A6M3L6R5_9ZZZZ</name>
<accession>A0A6M3L6R5</accession>
<dbReference type="AlphaFoldDB" id="A0A6M3L6R5"/>
<gene>
    <name evidence="1" type="ORF">MM415B02392_0017</name>
</gene>
<protein>
    <submittedName>
        <fullName evidence="1">Uncharacterized protein</fullName>
    </submittedName>
</protein>